<dbReference type="UniPathway" id="UPA00148"/>
<evidence type="ECO:0000256" key="5">
    <source>
        <dbReference type="ARBA" id="ARBA00022573"/>
    </source>
</evidence>
<evidence type="ECO:0000256" key="3">
    <source>
        <dbReference type="ARBA" id="ARBA00004953"/>
    </source>
</evidence>
<evidence type="ECO:0000256" key="2">
    <source>
        <dbReference type="ARBA" id="ARBA00003444"/>
    </source>
</evidence>
<evidence type="ECO:0000256" key="6">
    <source>
        <dbReference type="ARBA" id="ARBA00022898"/>
    </source>
</evidence>
<evidence type="ECO:0000256" key="7">
    <source>
        <dbReference type="ARBA" id="ARBA00023239"/>
    </source>
</evidence>
<dbReference type="EMBL" id="PDDY01000004">
    <property type="protein sequence ID" value="PEH37202.1"/>
    <property type="molecule type" value="Genomic_DNA"/>
</dbReference>
<comment type="pathway">
    <text evidence="3">Cofactor biosynthesis; adenosylcobalamin biosynthesis.</text>
</comment>
<dbReference type="PANTHER" id="PTHR42885">
    <property type="entry name" value="HISTIDINOL-PHOSPHATE AMINOTRANSFERASE-RELATED"/>
    <property type="match status" value="1"/>
</dbReference>
<dbReference type="RefSeq" id="WP_098153683.1">
    <property type="nucleotide sequence ID" value="NZ_CADEVW010000023.1"/>
</dbReference>
<dbReference type="Pfam" id="PF00155">
    <property type="entry name" value="Aminotran_1_2"/>
    <property type="match status" value="1"/>
</dbReference>
<keyword evidence="7" id="KW-0456">Lyase</keyword>
<dbReference type="Gene3D" id="3.90.1150.10">
    <property type="entry name" value="Aspartate Aminotransferase, domain 1"/>
    <property type="match status" value="1"/>
</dbReference>
<protein>
    <recommendedName>
        <fullName evidence="4">threonine-phosphate decarboxylase</fullName>
        <ecNumber evidence="4">4.1.1.81</ecNumber>
    </recommendedName>
    <alternativeName>
        <fullName evidence="8">L-threonine-O-3-phosphate decarboxylase</fullName>
    </alternativeName>
</protein>
<evidence type="ECO:0000313" key="11">
    <source>
        <dbReference type="EMBL" id="PEH37202.1"/>
    </source>
</evidence>
<reference evidence="12" key="1">
    <citation type="submission" date="2017-09" db="EMBL/GenBank/DDBJ databases">
        <title>FDA dAtabase for Regulatory Grade micrObial Sequences (FDA-ARGOS): Supporting development and validation of Infectious Disease Dx tests.</title>
        <authorList>
            <person name="Minogue T."/>
            <person name="Wolcott M."/>
            <person name="Wasieloski L."/>
            <person name="Aguilar W."/>
            <person name="Moore D."/>
            <person name="Tallon L."/>
            <person name="Sadzewicz L."/>
            <person name="Ott S."/>
            <person name="Zhao X."/>
            <person name="Nagaraj S."/>
            <person name="Vavikolanu K."/>
            <person name="Aluvathingal J."/>
            <person name="Nadendla S."/>
            <person name="Sichtig H."/>
        </authorList>
    </citation>
    <scope>NUCLEOTIDE SEQUENCE [LARGE SCALE GENOMIC DNA]</scope>
    <source>
        <strain evidence="12">FDAARGOS_390</strain>
    </source>
</reference>
<feature type="domain" description="Aminotransferase class I/classII large" evidence="10">
    <location>
        <begin position="68"/>
        <end position="324"/>
    </location>
</feature>
<dbReference type="InterPro" id="IPR015424">
    <property type="entry name" value="PyrdxlP-dep_Trfase"/>
</dbReference>
<evidence type="ECO:0000256" key="9">
    <source>
        <dbReference type="ARBA" id="ARBA00048531"/>
    </source>
</evidence>
<accession>A0A2A7S126</accession>
<comment type="caution">
    <text evidence="11">The sequence shown here is derived from an EMBL/GenBank/DDBJ whole genome shotgun (WGS) entry which is preliminary data.</text>
</comment>
<evidence type="ECO:0000313" key="12">
    <source>
        <dbReference type="Proteomes" id="UP000220629"/>
    </source>
</evidence>
<organism evidence="11 12">
    <name type="scientific">Burkholderia gladioli</name>
    <name type="common">Pseudomonas marginata</name>
    <name type="synonym">Phytomonas marginata</name>
    <dbReference type="NCBI Taxonomy" id="28095"/>
    <lineage>
        <taxon>Bacteria</taxon>
        <taxon>Pseudomonadati</taxon>
        <taxon>Pseudomonadota</taxon>
        <taxon>Betaproteobacteria</taxon>
        <taxon>Burkholderiales</taxon>
        <taxon>Burkholderiaceae</taxon>
        <taxon>Burkholderia</taxon>
    </lineage>
</organism>
<dbReference type="CDD" id="cd00609">
    <property type="entry name" value="AAT_like"/>
    <property type="match status" value="1"/>
</dbReference>
<gene>
    <name evidence="11" type="ORF">CRM94_21860</name>
</gene>
<sequence length="346" mass="36792">MTDSALQPPAITHGGNPHDAAQRYGIPLARWLDLSTGINPIGYPVPPMPAEAWRRLPGDEAPLAALAARYYGAPDAAHVLAVAGSQAAIRALPALLEPGIAGVGPLAYSEYAPAFLRHGHTLATLDADATLLPPSMRYVIVGNPNNPTAERLTRERLLGWHAQLTARGGALIVDEAFADTGGEDTLAADAGRDGLFVLRSIGKFFGLAGVRAGFVLAAPLPLARLRAELGAWTVSGPARHAVSAALADQGWQKTTRERLAADSERLAELLRLHGFVVRATPLFCWTDDPRAWALHDALATQGVWTRFFAQAPSLRIGLPGIEEEWLRLEDALDHYAATAAYGAAGR</sequence>
<dbReference type="InterPro" id="IPR005860">
    <property type="entry name" value="CobD"/>
</dbReference>
<comment type="function">
    <text evidence="2">Decarboxylates L-threonine-O-3-phosphate to yield (R)-1-amino-2-propanol O-2-phosphate, the precursor for the linkage between the nucleotide loop and the corrin ring in cobalamin.</text>
</comment>
<dbReference type="GO" id="GO:0009236">
    <property type="term" value="P:cobalamin biosynthetic process"/>
    <property type="evidence" value="ECO:0007669"/>
    <property type="project" value="UniProtKB-UniPathway"/>
</dbReference>
<dbReference type="EC" id="4.1.1.81" evidence="4"/>
<dbReference type="InterPro" id="IPR004839">
    <property type="entry name" value="Aminotransferase_I/II_large"/>
</dbReference>
<dbReference type="GO" id="GO:0030170">
    <property type="term" value="F:pyridoxal phosphate binding"/>
    <property type="evidence" value="ECO:0007669"/>
    <property type="project" value="InterPro"/>
</dbReference>
<dbReference type="GO" id="GO:0048472">
    <property type="term" value="F:threonine-phosphate decarboxylase activity"/>
    <property type="evidence" value="ECO:0007669"/>
    <property type="project" value="UniProtKB-EC"/>
</dbReference>
<evidence type="ECO:0000256" key="8">
    <source>
        <dbReference type="ARBA" id="ARBA00029996"/>
    </source>
</evidence>
<dbReference type="PANTHER" id="PTHR42885:SF1">
    <property type="entry name" value="THREONINE-PHOSPHATE DECARBOXYLASE"/>
    <property type="match status" value="1"/>
</dbReference>
<dbReference type="SUPFAM" id="SSF53383">
    <property type="entry name" value="PLP-dependent transferases"/>
    <property type="match status" value="1"/>
</dbReference>
<comment type="catalytic activity">
    <reaction evidence="9">
        <text>O-phospho-L-threonine + H(+) = (R)-1-aminopropan-2-yl phosphate + CO2</text>
        <dbReference type="Rhea" id="RHEA:11492"/>
        <dbReference type="ChEBI" id="CHEBI:15378"/>
        <dbReference type="ChEBI" id="CHEBI:16526"/>
        <dbReference type="ChEBI" id="CHEBI:58563"/>
        <dbReference type="ChEBI" id="CHEBI:58675"/>
        <dbReference type="EC" id="4.1.1.81"/>
    </reaction>
</comment>
<dbReference type="Gene3D" id="3.40.640.10">
    <property type="entry name" value="Type I PLP-dependent aspartate aminotransferase-like (Major domain)"/>
    <property type="match status" value="1"/>
</dbReference>
<proteinExistence type="predicted"/>
<dbReference type="InterPro" id="IPR015421">
    <property type="entry name" value="PyrdxlP-dep_Trfase_major"/>
</dbReference>
<name>A0A2A7S126_BURGA</name>
<dbReference type="NCBIfam" id="TIGR01140">
    <property type="entry name" value="L_thr_O3P_dcar"/>
    <property type="match status" value="1"/>
</dbReference>
<keyword evidence="5" id="KW-0169">Cobalamin biosynthesis</keyword>
<comment type="cofactor">
    <cofactor evidence="1">
        <name>pyridoxal 5'-phosphate</name>
        <dbReference type="ChEBI" id="CHEBI:597326"/>
    </cofactor>
</comment>
<evidence type="ECO:0000259" key="10">
    <source>
        <dbReference type="Pfam" id="PF00155"/>
    </source>
</evidence>
<evidence type="ECO:0000256" key="1">
    <source>
        <dbReference type="ARBA" id="ARBA00001933"/>
    </source>
</evidence>
<keyword evidence="6" id="KW-0663">Pyridoxal phosphate</keyword>
<dbReference type="AlphaFoldDB" id="A0A2A7S126"/>
<dbReference type="Proteomes" id="UP000220629">
    <property type="component" value="Unassembled WGS sequence"/>
</dbReference>
<dbReference type="InterPro" id="IPR015422">
    <property type="entry name" value="PyrdxlP-dep_Trfase_small"/>
</dbReference>
<evidence type="ECO:0000256" key="4">
    <source>
        <dbReference type="ARBA" id="ARBA00012285"/>
    </source>
</evidence>